<evidence type="ECO:0000313" key="1">
    <source>
        <dbReference type="EMBL" id="MDN4161634.1"/>
    </source>
</evidence>
<dbReference type="InterPro" id="IPR024747">
    <property type="entry name" value="Pyridox_Oxase-rel"/>
</dbReference>
<protein>
    <submittedName>
        <fullName evidence="1">Pyridoxamine 5'-phosphate oxidase family protein</fullName>
    </submittedName>
</protein>
<dbReference type="RefSeq" id="WP_300960534.1">
    <property type="nucleotide sequence ID" value="NZ_JAUHJR010000003.1"/>
</dbReference>
<keyword evidence="2" id="KW-1185">Reference proteome</keyword>
<evidence type="ECO:0000313" key="2">
    <source>
        <dbReference type="Proteomes" id="UP001168537"/>
    </source>
</evidence>
<organism evidence="1 2">
    <name type="scientific">Nocardioides abyssi</name>
    <dbReference type="NCBI Taxonomy" id="3058370"/>
    <lineage>
        <taxon>Bacteria</taxon>
        <taxon>Bacillati</taxon>
        <taxon>Actinomycetota</taxon>
        <taxon>Actinomycetes</taxon>
        <taxon>Propionibacteriales</taxon>
        <taxon>Nocardioidaceae</taxon>
        <taxon>Nocardioides</taxon>
    </lineage>
</organism>
<dbReference type="Proteomes" id="UP001168537">
    <property type="component" value="Unassembled WGS sequence"/>
</dbReference>
<sequence length="149" mass="16622">MRSEQELDPDECRTLLGRGVVGRIAFWGHDGPRLHPVNYSVLDDAVLVRTLPTAALARFVHDQPGGQVAFEVDGLDHADQRGWSVLARGPLHELTDPDALADLERTRPPRTWAPGERAVVVRLAWTELTGRSLGTGWDPVRAQEHRRLQ</sequence>
<dbReference type="InterPro" id="IPR012349">
    <property type="entry name" value="Split_barrel_FMN-bd"/>
</dbReference>
<proteinExistence type="predicted"/>
<dbReference type="Pfam" id="PF12900">
    <property type="entry name" value="Pyridox_ox_2"/>
    <property type="match status" value="1"/>
</dbReference>
<comment type="caution">
    <text evidence="1">The sequence shown here is derived from an EMBL/GenBank/DDBJ whole genome shotgun (WGS) entry which is preliminary data.</text>
</comment>
<dbReference type="SUPFAM" id="SSF50475">
    <property type="entry name" value="FMN-binding split barrel"/>
    <property type="match status" value="1"/>
</dbReference>
<gene>
    <name evidence="1" type="ORF">QWY29_09765</name>
</gene>
<name>A0ABT8EU66_9ACTN</name>
<accession>A0ABT8EU66</accession>
<dbReference type="Gene3D" id="2.30.110.10">
    <property type="entry name" value="Electron Transport, Fmn-binding Protein, Chain A"/>
    <property type="match status" value="1"/>
</dbReference>
<dbReference type="EMBL" id="JAUHJR010000003">
    <property type="protein sequence ID" value="MDN4161634.1"/>
    <property type="molecule type" value="Genomic_DNA"/>
</dbReference>
<reference evidence="1" key="1">
    <citation type="submission" date="2023-06" db="EMBL/GenBank/DDBJ databases">
        <title>Draft genome sequence of Nocardioides sp. SOB72.</title>
        <authorList>
            <person name="Zhang G."/>
        </authorList>
    </citation>
    <scope>NUCLEOTIDE SEQUENCE</scope>
    <source>
        <strain evidence="1">SOB72</strain>
    </source>
</reference>